<dbReference type="PANTHER" id="PTHR11579:SF0">
    <property type="entry name" value="PROTEIN-L-ISOASPARTATE(D-ASPARTATE) O-METHYLTRANSFERASE"/>
    <property type="match status" value="1"/>
</dbReference>
<comment type="caution">
    <text evidence="10">The sequence shown here is derived from an EMBL/GenBank/DDBJ whole genome shotgun (WGS) entry which is preliminary data.</text>
</comment>
<dbReference type="GO" id="GO:0032259">
    <property type="term" value="P:methylation"/>
    <property type="evidence" value="ECO:0007669"/>
    <property type="project" value="UniProtKB-KW"/>
</dbReference>
<dbReference type="Proteomes" id="UP000070344">
    <property type="component" value="Unassembled WGS sequence"/>
</dbReference>
<evidence type="ECO:0000313" key="11">
    <source>
        <dbReference type="Proteomes" id="UP000070344"/>
    </source>
</evidence>
<dbReference type="CDD" id="cd02440">
    <property type="entry name" value="AdoMet_MTases"/>
    <property type="match status" value="1"/>
</dbReference>
<dbReference type="SUPFAM" id="SSF53335">
    <property type="entry name" value="S-adenosyl-L-methionine-dependent methyltransferases"/>
    <property type="match status" value="1"/>
</dbReference>
<reference evidence="10 11" key="1">
    <citation type="journal article" date="2016" name="Sci. Rep.">
        <title>Metabolic traits of an uncultured archaeal lineage -MSBL1- from brine pools of the Red Sea.</title>
        <authorList>
            <person name="Mwirichia R."/>
            <person name="Alam I."/>
            <person name="Rashid M."/>
            <person name="Vinu M."/>
            <person name="Ba-Alawi W."/>
            <person name="Anthony Kamau A."/>
            <person name="Kamanda Ngugi D."/>
            <person name="Goker M."/>
            <person name="Klenk H.P."/>
            <person name="Bajic V."/>
            <person name="Stingl U."/>
        </authorList>
    </citation>
    <scope>NUCLEOTIDE SEQUENCE [LARGE SCALE GENOMIC DNA]</scope>
    <source>
        <strain evidence="10">SCGC-AAA259O05</strain>
    </source>
</reference>
<evidence type="ECO:0000256" key="1">
    <source>
        <dbReference type="ARBA" id="ARBA00004496"/>
    </source>
</evidence>
<dbReference type="PANTHER" id="PTHR11579">
    <property type="entry name" value="PROTEIN-L-ISOASPARTATE O-METHYLTRANSFERASE"/>
    <property type="match status" value="1"/>
</dbReference>
<evidence type="ECO:0000256" key="6">
    <source>
        <dbReference type="ARBA" id="ARBA00022679"/>
    </source>
</evidence>
<evidence type="ECO:0000256" key="7">
    <source>
        <dbReference type="ARBA" id="ARBA00022691"/>
    </source>
</evidence>
<comment type="catalytic activity">
    <reaction evidence="9">
        <text>[protein]-L-isoaspartate + S-adenosyl-L-methionine = [protein]-L-isoaspartate alpha-methyl ester + S-adenosyl-L-homocysteine</text>
        <dbReference type="Rhea" id="RHEA:12705"/>
        <dbReference type="Rhea" id="RHEA-COMP:12143"/>
        <dbReference type="Rhea" id="RHEA-COMP:12144"/>
        <dbReference type="ChEBI" id="CHEBI:57856"/>
        <dbReference type="ChEBI" id="CHEBI:59789"/>
        <dbReference type="ChEBI" id="CHEBI:90596"/>
        <dbReference type="ChEBI" id="CHEBI:90598"/>
        <dbReference type="EC" id="2.1.1.77"/>
    </reaction>
</comment>
<dbReference type="EMBL" id="LHXV01000078">
    <property type="protein sequence ID" value="KXA99610.1"/>
    <property type="molecule type" value="Genomic_DNA"/>
</dbReference>
<evidence type="ECO:0000313" key="10">
    <source>
        <dbReference type="EMBL" id="KXA99610.1"/>
    </source>
</evidence>
<dbReference type="GO" id="GO:0004719">
    <property type="term" value="F:protein-L-isoaspartate (D-aspartate) O-methyltransferase activity"/>
    <property type="evidence" value="ECO:0007669"/>
    <property type="project" value="UniProtKB-EC"/>
</dbReference>
<keyword evidence="11" id="KW-1185">Reference proteome</keyword>
<evidence type="ECO:0000256" key="5">
    <source>
        <dbReference type="ARBA" id="ARBA00022603"/>
    </source>
</evidence>
<keyword evidence="7" id="KW-0949">S-adenosyl-L-methionine</keyword>
<keyword evidence="6" id="KW-0808">Transferase</keyword>
<evidence type="ECO:0000256" key="3">
    <source>
        <dbReference type="ARBA" id="ARBA00011890"/>
    </source>
</evidence>
<protein>
    <recommendedName>
        <fullName evidence="3">protein-L-isoaspartate(D-aspartate) O-methyltransferase</fullName>
        <ecNumber evidence="3">2.1.1.77</ecNumber>
    </recommendedName>
</protein>
<accession>A0A133UZL2</accession>
<evidence type="ECO:0000256" key="8">
    <source>
        <dbReference type="ARBA" id="ARBA00025330"/>
    </source>
</evidence>
<proteinExistence type="inferred from homology"/>
<evidence type="ECO:0000256" key="4">
    <source>
        <dbReference type="ARBA" id="ARBA00022490"/>
    </source>
</evidence>
<dbReference type="GO" id="GO:0005737">
    <property type="term" value="C:cytoplasm"/>
    <property type="evidence" value="ECO:0007669"/>
    <property type="project" value="UniProtKB-SubCell"/>
</dbReference>
<evidence type="ECO:0000256" key="9">
    <source>
        <dbReference type="ARBA" id="ARBA00029295"/>
    </source>
</evidence>
<sequence length="230" mass="25422">MSEKNFAEQREQMVKRYIDANLLEENSRFAKAMKKVPREVFMPGEHVEDSYSDDAFPVPPMSSRNQTISAPYTYPLFYNPLDLQRGDSFLETGSGSGYGAALAREIVRESGEVITMEINPETYRFARRNLEKAGYDSITVLEGDGSKGHPEGVPFDKIAVTAATPRFPAPLKEQLATPGRIIAPIGSGGMSPLRGGQDLTLLERDAEGKEQTKKIERVVYVPLKGEYGLG</sequence>
<dbReference type="InterPro" id="IPR000682">
    <property type="entry name" value="PCMT"/>
</dbReference>
<organism evidence="10 11">
    <name type="scientific">candidate division MSBL1 archaeon SCGC-AAA259O05</name>
    <dbReference type="NCBI Taxonomy" id="1698271"/>
    <lineage>
        <taxon>Archaea</taxon>
        <taxon>Methanobacteriati</taxon>
        <taxon>Methanobacteriota</taxon>
        <taxon>candidate division MSBL1</taxon>
    </lineage>
</organism>
<keyword evidence="5" id="KW-0489">Methyltransferase</keyword>
<comment type="similarity">
    <text evidence="2">Belongs to the methyltransferase superfamily. L-isoaspartyl/D-aspartyl protein methyltransferase family.</text>
</comment>
<dbReference type="Gene3D" id="3.40.50.150">
    <property type="entry name" value="Vaccinia Virus protein VP39"/>
    <property type="match status" value="1"/>
</dbReference>
<evidence type="ECO:0000256" key="2">
    <source>
        <dbReference type="ARBA" id="ARBA00005369"/>
    </source>
</evidence>
<dbReference type="AlphaFoldDB" id="A0A133UZL2"/>
<gene>
    <name evidence="10" type="ORF">AKJ41_05160</name>
</gene>
<comment type="function">
    <text evidence="8">Catalyzes the methyl esterification of L-isoaspartyl residues in peptides and proteins that result from spontaneous decomposition of normal L-aspartyl and L-asparaginyl residues. It plays a role in the repair and/or degradation of damaged proteins.</text>
</comment>
<name>A0A133UZL2_9EURY</name>
<comment type="subcellular location">
    <subcellularLocation>
        <location evidence="1">Cytoplasm</location>
    </subcellularLocation>
</comment>
<dbReference type="InterPro" id="IPR029063">
    <property type="entry name" value="SAM-dependent_MTases_sf"/>
</dbReference>
<keyword evidence="4" id="KW-0963">Cytoplasm</keyword>
<dbReference type="EC" id="2.1.1.77" evidence="3"/>
<dbReference type="Pfam" id="PF01135">
    <property type="entry name" value="PCMT"/>
    <property type="match status" value="1"/>
</dbReference>